<evidence type="ECO:0000313" key="2">
    <source>
        <dbReference type="Proteomes" id="UP000029500"/>
    </source>
</evidence>
<dbReference type="SUPFAM" id="SSF49265">
    <property type="entry name" value="Fibronectin type III"/>
    <property type="match status" value="1"/>
</dbReference>
<reference evidence="1 2" key="1">
    <citation type="submission" date="2014-08" db="EMBL/GenBank/DDBJ databases">
        <title>Comparative genomics of the Paenibacillus odorifer group.</title>
        <authorList>
            <person name="den Bakker H.C."/>
            <person name="Tsai Y.-C."/>
            <person name="Martin N."/>
            <person name="Korlach J."/>
            <person name="Wiedmann M."/>
        </authorList>
    </citation>
    <scope>NUCLEOTIDE SEQUENCE [LARGE SCALE GENOMIC DNA]</scope>
    <source>
        <strain evidence="1 2">DSM 15220</strain>
    </source>
</reference>
<evidence type="ECO:0008006" key="3">
    <source>
        <dbReference type="Google" id="ProtNLM"/>
    </source>
</evidence>
<dbReference type="InterPro" id="IPR036116">
    <property type="entry name" value="FN3_sf"/>
</dbReference>
<name>A0A089NI11_9BACL</name>
<dbReference type="HOGENOM" id="CLU_2602670_0_0_9"/>
<dbReference type="KEGG" id="pgm:PGRAT_14480"/>
<evidence type="ECO:0000313" key="1">
    <source>
        <dbReference type="EMBL" id="AIQ68689.1"/>
    </source>
</evidence>
<gene>
    <name evidence="1" type="ORF">PGRAT_14480</name>
</gene>
<protein>
    <recommendedName>
        <fullName evidence="3">Fibronectin type-III domain-containing protein</fullName>
    </recommendedName>
</protein>
<accession>A0A089NI11</accession>
<dbReference type="EMBL" id="CP009287">
    <property type="protein sequence ID" value="AIQ68689.1"/>
    <property type="molecule type" value="Genomic_DNA"/>
</dbReference>
<sequence>MGPYEKIAFNVTNATYTDINVTSDVKYYYVVTAVNAAGESISSNEASAILLGQPDTGHAILTIYLTNGLKKNTIFPCLK</sequence>
<keyword evidence="2" id="KW-1185">Reference proteome</keyword>
<dbReference type="Gene3D" id="2.60.40.10">
    <property type="entry name" value="Immunoglobulins"/>
    <property type="match status" value="1"/>
</dbReference>
<dbReference type="InterPro" id="IPR013783">
    <property type="entry name" value="Ig-like_fold"/>
</dbReference>
<proteinExistence type="predicted"/>
<dbReference type="Proteomes" id="UP000029500">
    <property type="component" value="Chromosome"/>
</dbReference>
<dbReference type="AlphaFoldDB" id="A0A089NI11"/>
<organism evidence="1 2">
    <name type="scientific">Paenibacillus graminis</name>
    <dbReference type="NCBI Taxonomy" id="189425"/>
    <lineage>
        <taxon>Bacteria</taxon>
        <taxon>Bacillati</taxon>
        <taxon>Bacillota</taxon>
        <taxon>Bacilli</taxon>
        <taxon>Bacillales</taxon>
        <taxon>Paenibacillaceae</taxon>
        <taxon>Paenibacillus</taxon>
    </lineage>
</organism>